<dbReference type="AlphaFoldDB" id="A0A941DUW1"/>
<dbReference type="Pfam" id="PF06662">
    <property type="entry name" value="C5-epim_C"/>
    <property type="match status" value="1"/>
</dbReference>
<comment type="caution">
    <text evidence="2">The sequence shown here is derived from an EMBL/GenBank/DDBJ whole genome shotgun (WGS) entry which is preliminary data.</text>
</comment>
<dbReference type="GO" id="GO:0047464">
    <property type="term" value="F:heparosan-N-sulfate-glucuronate 5-epimerase activity"/>
    <property type="evidence" value="ECO:0007669"/>
    <property type="project" value="InterPro"/>
</dbReference>
<reference evidence="2" key="1">
    <citation type="submission" date="2021-04" db="EMBL/GenBank/DDBJ databases">
        <title>Isolation and polyphasic classification of algal microorganism.</title>
        <authorList>
            <person name="Wang S."/>
        </authorList>
    </citation>
    <scope>NUCLEOTIDE SEQUENCE</scope>
    <source>
        <strain evidence="2">720a</strain>
    </source>
</reference>
<dbReference type="RefSeq" id="WP_166530642.1">
    <property type="nucleotide sequence ID" value="NZ_BAAACY010000044.1"/>
</dbReference>
<keyword evidence="3" id="KW-1185">Reference proteome</keyword>
<proteinExistence type="predicted"/>
<dbReference type="PANTHER" id="PTHR13174:SF3">
    <property type="entry name" value="D-GLUCURONYL C5-EPIMERASE"/>
    <property type="match status" value="1"/>
</dbReference>
<sequence>MDTKQIEDIMILMHNQFEAVGKRIGNEFLIPITLLEKGYGVEKEWLETENLLKIFITKARYLEIDQYDYQGNYLHYDRNRVENWNVEFINGIPKTVYTYGKYFNPSTIAQYGLQHYSIYLKEKKLASKQKFLKVANWFMHHQDEQGGWPYQFDLHYYPGRLNKIKSPWYSAIGLGMVMSVLSRATALTRDKKYEQSALKATKMFKIPSNNNGVLAKFEDKYMFYEECPTDPPSFILNGFMFGLIGLYDLYKQSGDVETKKLYQEGIVSLKRMLPLYDLGSRTAYDLTHYTTDGGYPNVAKWGYHITHIHLLAALNSIEKDAKMNEALQRWKGYLDGKVSTV</sequence>
<dbReference type="InterPro" id="IPR008928">
    <property type="entry name" value="6-hairpin_glycosidase_sf"/>
</dbReference>
<dbReference type="Proteomes" id="UP000675284">
    <property type="component" value="Unassembled WGS sequence"/>
</dbReference>
<dbReference type="PANTHER" id="PTHR13174">
    <property type="entry name" value="D-GLUCURONYL C5-EPIMERASE"/>
    <property type="match status" value="1"/>
</dbReference>
<dbReference type="InterPro" id="IPR010598">
    <property type="entry name" value="C5-epim_C"/>
</dbReference>
<dbReference type="Gene3D" id="1.50.10.20">
    <property type="match status" value="1"/>
</dbReference>
<name>A0A941DUW1_9BACI</name>
<evidence type="ECO:0000313" key="3">
    <source>
        <dbReference type="Proteomes" id="UP000675284"/>
    </source>
</evidence>
<accession>A0A941DUW1</accession>
<dbReference type="GO" id="GO:0005975">
    <property type="term" value="P:carbohydrate metabolic process"/>
    <property type="evidence" value="ECO:0007669"/>
    <property type="project" value="InterPro"/>
</dbReference>
<dbReference type="GO" id="GO:0015012">
    <property type="term" value="P:heparan sulfate proteoglycan biosynthetic process"/>
    <property type="evidence" value="ECO:0007669"/>
    <property type="project" value="InterPro"/>
</dbReference>
<protein>
    <submittedName>
        <fullName evidence="2">D-glucuronyl C5-epimerase family protein</fullName>
    </submittedName>
</protein>
<dbReference type="EMBL" id="JAGSOT010000045">
    <property type="protein sequence ID" value="MBR7797180.1"/>
    <property type="molecule type" value="Genomic_DNA"/>
</dbReference>
<dbReference type="SUPFAM" id="SSF48208">
    <property type="entry name" value="Six-hairpin glycosidases"/>
    <property type="match status" value="1"/>
</dbReference>
<evidence type="ECO:0000313" key="2">
    <source>
        <dbReference type="EMBL" id="MBR7797180.1"/>
    </source>
</evidence>
<gene>
    <name evidence="2" type="ORF">KCX74_14160</name>
</gene>
<organism evidence="2 3">
    <name type="scientific">Virgibacillus salarius</name>
    <dbReference type="NCBI Taxonomy" id="447199"/>
    <lineage>
        <taxon>Bacteria</taxon>
        <taxon>Bacillati</taxon>
        <taxon>Bacillota</taxon>
        <taxon>Bacilli</taxon>
        <taxon>Bacillales</taxon>
        <taxon>Bacillaceae</taxon>
        <taxon>Virgibacillus</taxon>
    </lineage>
</organism>
<evidence type="ECO:0000259" key="1">
    <source>
        <dbReference type="Pfam" id="PF06662"/>
    </source>
</evidence>
<dbReference type="InterPro" id="IPR039721">
    <property type="entry name" value="C5-epimerase"/>
</dbReference>
<feature type="domain" description="D-glucuronyl C5-epimerase C-terminal" evidence="1">
    <location>
        <begin position="142"/>
        <end position="331"/>
    </location>
</feature>